<dbReference type="Gene3D" id="1.10.10.10">
    <property type="entry name" value="Winged helix-like DNA-binding domain superfamily/Winged helix DNA-binding domain"/>
    <property type="match status" value="1"/>
</dbReference>
<dbReference type="InterPro" id="IPR036388">
    <property type="entry name" value="WH-like_DNA-bd_sf"/>
</dbReference>
<dbReference type="PRINTS" id="PR00039">
    <property type="entry name" value="HTHLYSR"/>
</dbReference>
<dbReference type="AlphaFoldDB" id="A0A4V1EH53"/>
<protein>
    <submittedName>
        <fullName evidence="6">LysR family transcriptional regulator</fullName>
    </submittedName>
</protein>
<feature type="domain" description="HTH lysR-type" evidence="5">
    <location>
        <begin position="4"/>
        <end position="61"/>
    </location>
</feature>
<dbReference type="InterPro" id="IPR050176">
    <property type="entry name" value="LTTR"/>
</dbReference>
<dbReference type="PANTHER" id="PTHR30579">
    <property type="entry name" value="TRANSCRIPTIONAL REGULATOR"/>
    <property type="match status" value="1"/>
</dbReference>
<dbReference type="KEGG" id="tvl:FAZ95_07665"/>
<dbReference type="Pfam" id="PF00126">
    <property type="entry name" value="HTH_1"/>
    <property type="match status" value="1"/>
</dbReference>
<dbReference type="PANTHER" id="PTHR30579:SF7">
    <property type="entry name" value="HTH-TYPE TRANSCRIPTIONAL REGULATOR LRHA-RELATED"/>
    <property type="match status" value="1"/>
</dbReference>
<proteinExistence type="inferred from homology"/>
<dbReference type="Pfam" id="PF03466">
    <property type="entry name" value="LysR_substrate"/>
    <property type="match status" value="1"/>
</dbReference>
<keyword evidence="3" id="KW-0238">DNA-binding</keyword>
<evidence type="ECO:0000256" key="2">
    <source>
        <dbReference type="ARBA" id="ARBA00023015"/>
    </source>
</evidence>
<dbReference type="OrthoDB" id="6555293at2"/>
<dbReference type="InterPro" id="IPR005119">
    <property type="entry name" value="LysR_subst-bd"/>
</dbReference>
<accession>A0A4V1EH53</accession>
<comment type="similarity">
    <text evidence="1">Belongs to the LysR transcriptional regulatory family.</text>
</comment>
<dbReference type="EMBL" id="CP040077">
    <property type="protein sequence ID" value="QCP49070.1"/>
    <property type="molecule type" value="Genomic_DNA"/>
</dbReference>
<dbReference type="Proteomes" id="UP000298656">
    <property type="component" value="Chromosome 1"/>
</dbReference>
<dbReference type="InterPro" id="IPR000847">
    <property type="entry name" value="LysR_HTH_N"/>
</dbReference>
<evidence type="ECO:0000259" key="5">
    <source>
        <dbReference type="PROSITE" id="PS50931"/>
    </source>
</evidence>
<dbReference type="GO" id="GO:0003677">
    <property type="term" value="F:DNA binding"/>
    <property type="evidence" value="ECO:0007669"/>
    <property type="project" value="UniProtKB-KW"/>
</dbReference>
<keyword evidence="4" id="KW-0804">Transcription</keyword>
<evidence type="ECO:0000256" key="4">
    <source>
        <dbReference type="ARBA" id="ARBA00023163"/>
    </source>
</evidence>
<keyword evidence="7" id="KW-1185">Reference proteome</keyword>
<sequence>MKMLDHDVMATIVAIVETGNMSRAAETVNRSQSAVSMQIKSLEEALGRQLFVRRARSVLPTREGEVLLGFARRMLALRDEAWAAVVRPDVTGKVVIGVPDDYASSLLPSVLKKFSATYPKVEIQVIGLPSSALAPLIKEGAVDLVCGTKVKGLSGEFVRLEPMAWAADVNGPRVWEERPLPIAVFLPGSVARENAIRSLQKAKVPYRTSYESPSLLGLLSMVEAGLAVAPLARCAIPAQLAVLGRLHGLPELPSLELVLARSAKSSRPPCDFLAEQIIADLRGQPNQSREPPLAARSGHRL</sequence>
<dbReference type="Gene3D" id="3.40.190.10">
    <property type="entry name" value="Periplasmic binding protein-like II"/>
    <property type="match status" value="2"/>
</dbReference>
<evidence type="ECO:0000313" key="7">
    <source>
        <dbReference type="Proteomes" id="UP000298656"/>
    </source>
</evidence>
<organism evidence="6 7">
    <name type="scientific">Trinickia violacea</name>
    <dbReference type="NCBI Taxonomy" id="2571746"/>
    <lineage>
        <taxon>Bacteria</taxon>
        <taxon>Pseudomonadati</taxon>
        <taxon>Pseudomonadota</taxon>
        <taxon>Betaproteobacteria</taxon>
        <taxon>Burkholderiales</taxon>
        <taxon>Burkholderiaceae</taxon>
        <taxon>Trinickia</taxon>
    </lineage>
</organism>
<dbReference type="SUPFAM" id="SSF46785">
    <property type="entry name" value="Winged helix' DNA-binding domain"/>
    <property type="match status" value="1"/>
</dbReference>
<dbReference type="SUPFAM" id="SSF53850">
    <property type="entry name" value="Periplasmic binding protein-like II"/>
    <property type="match status" value="1"/>
</dbReference>
<reference evidence="6 7" key="1">
    <citation type="submission" date="2019-05" db="EMBL/GenBank/DDBJ databases">
        <title>Burkholderia sp. DHOD12, isolated from subtropical forest soil.</title>
        <authorList>
            <person name="Gao Z.-H."/>
            <person name="Qiu L.-H."/>
        </authorList>
    </citation>
    <scope>NUCLEOTIDE SEQUENCE [LARGE SCALE GENOMIC DNA]</scope>
    <source>
        <strain evidence="6 7">DHOD12</strain>
    </source>
</reference>
<keyword evidence="2" id="KW-0805">Transcription regulation</keyword>
<dbReference type="GO" id="GO:0003700">
    <property type="term" value="F:DNA-binding transcription factor activity"/>
    <property type="evidence" value="ECO:0007669"/>
    <property type="project" value="InterPro"/>
</dbReference>
<dbReference type="RefSeq" id="WP_137331901.1">
    <property type="nucleotide sequence ID" value="NZ_CP040077.1"/>
</dbReference>
<dbReference type="InterPro" id="IPR036390">
    <property type="entry name" value="WH_DNA-bd_sf"/>
</dbReference>
<evidence type="ECO:0000313" key="6">
    <source>
        <dbReference type="EMBL" id="QCP49070.1"/>
    </source>
</evidence>
<dbReference type="FunFam" id="1.10.10.10:FF:000001">
    <property type="entry name" value="LysR family transcriptional regulator"/>
    <property type="match status" value="1"/>
</dbReference>
<dbReference type="PROSITE" id="PS50931">
    <property type="entry name" value="HTH_LYSR"/>
    <property type="match status" value="1"/>
</dbReference>
<evidence type="ECO:0000256" key="3">
    <source>
        <dbReference type="ARBA" id="ARBA00023125"/>
    </source>
</evidence>
<gene>
    <name evidence="6" type="ORF">FAZ95_07665</name>
</gene>
<evidence type="ECO:0000256" key="1">
    <source>
        <dbReference type="ARBA" id="ARBA00009437"/>
    </source>
</evidence>
<name>A0A4V1EH53_9BURK</name>